<feature type="compositionally biased region" description="Polar residues" evidence="1">
    <location>
        <begin position="323"/>
        <end position="338"/>
    </location>
</feature>
<protein>
    <submittedName>
        <fullName evidence="2">Uncharacterized protein</fullName>
    </submittedName>
</protein>
<feature type="region of interest" description="Disordered" evidence="1">
    <location>
        <begin position="316"/>
        <end position="338"/>
    </location>
</feature>
<feature type="compositionally biased region" description="Basic and acidic residues" evidence="1">
    <location>
        <begin position="163"/>
        <end position="195"/>
    </location>
</feature>
<name>A0AAW0D8N2_9AGAR</name>
<comment type="caution">
    <text evidence="2">The sequence shown here is derived from an EMBL/GenBank/DDBJ whole genome shotgun (WGS) entry which is preliminary data.</text>
</comment>
<proteinExistence type="predicted"/>
<feature type="compositionally biased region" description="Basic and acidic residues" evidence="1">
    <location>
        <begin position="147"/>
        <end position="157"/>
    </location>
</feature>
<reference evidence="2 3" key="1">
    <citation type="submission" date="2024-01" db="EMBL/GenBank/DDBJ databases">
        <title>A draft genome for a cacao thread blight-causing isolate of Paramarasmius palmivorus.</title>
        <authorList>
            <person name="Baruah I.K."/>
            <person name="Bukari Y."/>
            <person name="Amoako-Attah I."/>
            <person name="Meinhardt L.W."/>
            <person name="Bailey B.A."/>
            <person name="Cohen S.P."/>
        </authorList>
    </citation>
    <scope>NUCLEOTIDE SEQUENCE [LARGE SCALE GENOMIC DNA]</scope>
    <source>
        <strain evidence="2 3">GH-12</strain>
    </source>
</reference>
<accession>A0AAW0D8N2</accession>
<dbReference type="AlphaFoldDB" id="A0AAW0D8N2"/>
<feature type="region of interest" description="Disordered" evidence="1">
    <location>
        <begin position="109"/>
        <end position="228"/>
    </location>
</feature>
<dbReference type="Proteomes" id="UP001383192">
    <property type="component" value="Unassembled WGS sequence"/>
</dbReference>
<evidence type="ECO:0000256" key="1">
    <source>
        <dbReference type="SAM" id="MobiDB-lite"/>
    </source>
</evidence>
<evidence type="ECO:0000313" key="2">
    <source>
        <dbReference type="EMBL" id="KAK7047536.1"/>
    </source>
</evidence>
<keyword evidence="3" id="KW-1185">Reference proteome</keyword>
<organism evidence="2 3">
    <name type="scientific">Paramarasmius palmivorus</name>
    <dbReference type="NCBI Taxonomy" id="297713"/>
    <lineage>
        <taxon>Eukaryota</taxon>
        <taxon>Fungi</taxon>
        <taxon>Dikarya</taxon>
        <taxon>Basidiomycota</taxon>
        <taxon>Agaricomycotina</taxon>
        <taxon>Agaricomycetes</taxon>
        <taxon>Agaricomycetidae</taxon>
        <taxon>Agaricales</taxon>
        <taxon>Marasmiineae</taxon>
        <taxon>Marasmiaceae</taxon>
        <taxon>Paramarasmius</taxon>
    </lineage>
</organism>
<sequence length="338" mass="37409">MAPKTTLSSWPERDTWVHNTKDVYEYAQKSMANNPPAVRNAISLQLAEHLRPKLVCKIVALDNEAHKLFTDCVQLIHAFVNGGARTPPALDALDSFVAEMEVIRSQEQAAKAREKKRRIRSAPEVPSDDEDDVQIVNKVPDEDTEMAEPKGLKDSVHAPKASEASKLRFKKNSDKDKEKEKEKEKDSPKDKEKSKSSSKLARATSPAVEGKSNPPSAKRARFERSTVDLREETAEEAALRAAGYTSVLKQTVMIPFLQLETLQPDALLSIANYLRAEVATLEHNIQYMLGQYKLAYSKLEEANRVRLAKLGLENTPMAEDQPADSTTAAPVAGSSSST</sequence>
<gene>
    <name evidence="2" type="ORF">VNI00_006302</name>
</gene>
<evidence type="ECO:0000313" key="3">
    <source>
        <dbReference type="Proteomes" id="UP001383192"/>
    </source>
</evidence>
<dbReference type="EMBL" id="JAYKXP010000019">
    <property type="protein sequence ID" value="KAK7047536.1"/>
    <property type="molecule type" value="Genomic_DNA"/>
</dbReference>